<dbReference type="EMBL" id="PEBX01000063">
    <property type="protein sequence ID" value="PTQ55885.1"/>
    <property type="molecule type" value="Genomic_DNA"/>
</dbReference>
<protein>
    <submittedName>
        <fullName evidence="2">Methyltransferase</fullName>
    </submittedName>
</protein>
<dbReference type="CDD" id="cd02440">
    <property type="entry name" value="AdoMet_MTases"/>
    <property type="match status" value="1"/>
</dbReference>
<dbReference type="Pfam" id="PF08241">
    <property type="entry name" value="Methyltransf_11"/>
    <property type="match status" value="1"/>
</dbReference>
<name>A0A2R6XZN0_9BACL</name>
<dbReference type="Gene3D" id="3.40.50.150">
    <property type="entry name" value="Vaccinia Virus protein VP39"/>
    <property type="match status" value="1"/>
</dbReference>
<keyword evidence="2" id="KW-0808">Transferase</keyword>
<organism evidence="2 3">
    <name type="scientific">Candidatus Carbonibacillus altaicus</name>
    <dbReference type="NCBI Taxonomy" id="2163959"/>
    <lineage>
        <taxon>Bacteria</taxon>
        <taxon>Bacillati</taxon>
        <taxon>Bacillota</taxon>
        <taxon>Bacilli</taxon>
        <taxon>Bacillales</taxon>
        <taxon>Candidatus Carbonibacillus</taxon>
    </lineage>
</organism>
<accession>A0A2R6XZN0</accession>
<dbReference type="SUPFAM" id="SSF53335">
    <property type="entry name" value="S-adenosyl-L-methionine-dependent methyltransferases"/>
    <property type="match status" value="1"/>
</dbReference>
<dbReference type="InterPro" id="IPR013216">
    <property type="entry name" value="Methyltransf_11"/>
</dbReference>
<keyword evidence="2" id="KW-0489">Methyltransferase</keyword>
<dbReference type="GO" id="GO:0008757">
    <property type="term" value="F:S-adenosylmethionine-dependent methyltransferase activity"/>
    <property type="evidence" value="ECO:0007669"/>
    <property type="project" value="InterPro"/>
</dbReference>
<gene>
    <name evidence="2" type="ORF">BSOLF_1231</name>
</gene>
<dbReference type="PANTHER" id="PTHR43591:SF24">
    <property type="entry name" value="2-METHOXY-6-POLYPRENYL-1,4-BENZOQUINOL METHYLASE, MITOCHONDRIAL"/>
    <property type="match status" value="1"/>
</dbReference>
<dbReference type="Proteomes" id="UP000244338">
    <property type="component" value="Unassembled WGS sequence"/>
</dbReference>
<dbReference type="GO" id="GO:0032259">
    <property type="term" value="P:methylation"/>
    <property type="evidence" value="ECO:0007669"/>
    <property type="project" value="UniProtKB-KW"/>
</dbReference>
<evidence type="ECO:0000259" key="1">
    <source>
        <dbReference type="Pfam" id="PF08241"/>
    </source>
</evidence>
<feature type="domain" description="Methyltransferase type 11" evidence="1">
    <location>
        <begin position="51"/>
        <end position="144"/>
    </location>
</feature>
<dbReference type="InterPro" id="IPR029063">
    <property type="entry name" value="SAM-dependent_MTases_sf"/>
</dbReference>
<comment type="caution">
    <text evidence="2">The sequence shown here is derived from an EMBL/GenBank/DDBJ whole genome shotgun (WGS) entry which is preliminary data.</text>
</comment>
<dbReference type="AlphaFoldDB" id="A0A2R6XZN0"/>
<dbReference type="PANTHER" id="PTHR43591">
    <property type="entry name" value="METHYLTRANSFERASE"/>
    <property type="match status" value="1"/>
</dbReference>
<evidence type="ECO:0000313" key="3">
    <source>
        <dbReference type="Proteomes" id="UP000244338"/>
    </source>
</evidence>
<sequence length="238" mass="26980">MGKEVTHLAWFDTFAKDYDQWYESKLGRFVDRIEKRMIESLARPQRGEEALDLGAGTGNYSLWLADQGVHVTGLDLSREMLAIAREKAGDKKVRWVEGDAHDLPFADGSFHLVISVTALEFMKEPQKVLREAMRVLKPEGRIVLGLLARESPWGELYSSLAAKDPAHLFAKAHLYREEEIPLLLPGVEYTLRKGLYLPPINDFDEEEAFAEEAKRSSSDAPGAGFFAVRWDKREEEKG</sequence>
<proteinExistence type="predicted"/>
<evidence type="ECO:0000313" key="2">
    <source>
        <dbReference type="EMBL" id="PTQ55885.1"/>
    </source>
</evidence>
<reference evidence="3" key="1">
    <citation type="journal article" date="2018" name="Sci. Rep.">
        <title>Lignite coal burning seam in the remote Altai Mountains harbors a hydrogen-driven thermophilic microbial community.</title>
        <authorList>
            <person name="Kadnikov V.V."/>
            <person name="Mardanov A.V."/>
            <person name="Ivasenko D.A."/>
            <person name="Antsiferov D.V."/>
            <person name="Beletsky A.V."/>
            <person name="Karnachuk O.V."/>
            <person name="Ravin N.V."/>
        </authorList>
    </citation>
    <scope>NUCLEOTIDE SEQUENCE [LARGE SCALE GENOMIC DNA]</scope>
</reference>